<keyword evidence="3" id="KW-1185">Reference proteome</keyword>
<name>A0A9N9ITI7_9GLOM</name>
<feature type="region of interest" description="Disordered" evidence="1">
    <location>
        <begin position="47"/>
        <end position="66"/>
    </location>
</feature>
<feature type="non-terminal residue" evidence="2">
    <location>
        <position position="1"/>
    </location>
</feature>
<proteinExistence type="predicted"/>
<organism evidence="2 3">
    <name type="scientific">Acaulospora morrowiae</name>
    <dbReference type="NCBI Taxonomy" id="94023"/>
    <lineage>
        <taxon>Eukaryota</taxon>
        <taxon>Fungi</taxon>
        <taxon>Fungi incertae sedis</taxon>
        <taxon>Mucoromycota</taxon>
        <taxon>Glomeromycotina</taxon>
        <taxon>Glomeromycetes</taxon>
        <taxon>Diversisporales</taxon>
        <taxon>Acaulosporaceae</taxon>
        <taxon>Acaulospora</taxon>
    </lineage>
</organism>
<sequence>YSKLKGLEKKIEESLTESCPWCNSSIPKDAVRCKFCTSIVNEKVPPQYKRDGTGTSNNDNLIAFNE</sequence>
<dbReference type="EMBL" id="CAJVPV010033663">
    <property type="protein sequence ID" value="CAG8747434.1"/>
    <property type="molecule type" value="Genomic_DNA"/>
</dbReference>
<protein>
    <submittedName>
        <fullName evidence="2">8482_t:CDS:1</fullName>
    </submittedName>
</protein>
<gene>
    <name evidence="2" type="ORF">AMORRO_LOCUS15130</name>
</gene>
<dbReference type="AlphaFoldDB" id="A0A9N9ITI7"/>
<evidence type="ECO:0000313" key="2">
    <source>
        <dbReference type="EMBL" id="CAG8747434.1"/>
    </source>
</evidence>
<reference evidence="2" key="1">
    <citation type="submission" date="2021-06" db="EMBL/GenBank/DDBJ databases">
        <authorList>
            <person name="Kallberg Y."/>
            <person name="Tangrot J."/>
            <person name="Rosling A."/>
        </authorList>
    </citation>
    <scope>NUCLEOTIDE SEQUENCE</scope>
    <source>
        <strain evidence="2">CL551</strain>
    </source>
</reference>
<comment type="caution">
    <text evidence="2">The sequence shown here is derived from an EMBL/GenBank/DDBJ whole genome shotgun (WGS) entry which is preliminary data.</text>
</comment>
<dbReference type="OrthoDB" id="10010920at2759"/>
<accession>A0A9N9ITI7</accession>
<dbReference type="Proteomes" id="UP000789342">
    <property type="component" value="Unassembled WGS sequence"/>
</dbReference>
<evidence type="ECO:0000313" key="3">
    <source>
        <dbReference type="Proteomes" id="UP000789342"/>
    </source>
</evidence>
<evidence type="ECO:0000256" key="1">
    <source>
        <dbReference type="SAM" id="MobiDB-lite"/>
    </source>
</evidence>